<evidence type="ECO:0000313" key="11">
    <source>
        <dbReference type="EMBL" id="CAF4102333.1"/>
    </source>
</evidence>
<evidence type="ECO:0000313" key="12">
    <source>
        <dbReference type="EMBL" id="CAF4143134.1"/>
    </source>
</evidence>
<dbReference type="Proteomes" id="UP000663834">
    <property type="component" value="Unassembled WGS sequence"/>
</dbReference>
<dbReference type="Proteomes" id="UP000676336">
    <property type="component" value="Unassembled WGS sequence"/>
</dbReference>
<dbReference type="PROSITE" id="PS51996">
    <property type="entry name" value="TR_MART"/>
    <property type="match status" value="1"/>
</dbReference>
<name>A0A815WE19_9BILA</name>
<dbReference type="EMBL" id="CAJNOW010008662">
    <property type="protein sequence ID" value="CAF1542043.1"/>
    <property type="molecule type" value="Genomic_DNA"/>
</dbReference>
<dbReference type="Proteomes" id="UP000663824">
    <property type="component" value="Unassembled WGS sequence"/>
</dbReference>
<keyword evidence="2 6" id="KW-0328">Glycosyltransferase</keyword>
<evidence type="ECO:0000256" key="6">
    <source>
        <dbReference type="RuleBase" id="RU361228"/>
    </source>
</evidence>
<dbReference type="Gene3D" id="3.30.720.50">
    <property type="match status" value="1"/>
</dbReference>
<evidence type="ECO:0000313" key="8">
    <source>
        <dbReference type="EMBL" id="CAF1542043.1"/>
    </source>
</evidence>
<accession>A0A815WE19</accession>
<evidence type="ECO:0000256" key="1">
    <source>
        <dbReference type="ARBA" id="ARBA00009558"/>
    </source>
</evidence>
<dbReference type="Pfam" id="PF01129">
    <property type="entry name" value="ART"/>
    <property type="match status" value="1"/>
</dbReference>
<dbReference type="PROSITE" id="PS50918">
    <property type="entry name" value="WWE"/>
    <property type="match status" value="1"/>
</dbReference>
<evidence type="ECO:0000256" key="3">
    <source>
        <dbReference type="ARBA" id="ARBA00022679"/>
    </source>
</evidence>
<keyword evidence="3 6" id="KW-0808">Transferase</keyword>
<dbReference type="EMBL" id="CAJNOV010015328">
    <property type="protein sequence ID" value="CAF1571208.1"/>
    <property type="molecule type" value="Genomic_DNA"/>
</dbReference>
<dbReference type="EMBL" id="CAJOBI010067794">
    <property type="protein sequence ID" value="CAF4444048.1"/>
    <property type="molecule type" value="Genomic_DNA"/>
</dbReference>
<keyword evidence="6" id="KW-0520">NAD</keyword>
<sequence length="347" mass="39516">MAENINNTTDGLIDKIILWFYKNDVDVPPNTVTSSSDSSEWTRFRDIEIEIIEEAYQESKADVLLDKHRIDLKNLMQIRLDDNKKQGSVKREIVSGRTKCLRQGRFSGAPVITSEAISSTTYGNFDSWCPFLRSWLMSSAGKRAWLHFPSCIEACAQGIIQEAFQHDSNSNSEAAFMAKKIRQCVGRSQLEVSKLCIHFYTKDSFLYDVLNKALRELDLSKLETLGPLGYLIGAYSRGAQEFVGTVYRGMELKYSEIEQYKCAIGMWKTWPAYTSTSKNRKMAEFYGNTLFVIEITDNKLSAPRTFDISNISSFPAEEEVLLPAGACFQIINVTQNREQKYIIDIQI</sequence>
<dbReference type="Gene3D" id="3.90.176.10">
    <property type="entry name" value="Toxin ADP-ribosyltransferase, Chain A, domain 1"/>
    <property type="match status" value="1"/>
</dbReference>
<evidence type="ECO:0000256" key="2">
    <source>
        <dbReference type="ARBA" id="ARBA00022676"/>
    </source>
</evidence>
<evidence type="ECO:0000313" key="9">
    <source>
        <dbReference type="EMBL" id="CAF1571208.1"/>
    </source>
</evidence>
<dbReference type="Proteomes" id="UP000681967">
    <property type="component" value="Unassembled WGS sequence"/>
</dbReference>
<protein>
    <recommendedName>
        <fullName evidence="6">NAD(P)(+)--arginine ADP-ribosyltransferase</fullName>
        <ecNumber evidence="6">2.4.2.31</ecNumber>
    </recommendedName>
    <alternativeName>
        <fullName evidence="6">Mono(ADP-ribosyl)transferase</fullName>
    </alternativeName>
</protein>
<keyword evidence="4" id="KW-0548">Nucleotidyltransferase</keyword>
<dbReference type="InterPro" id="IPR004170">
    <property type="entry name" value="WWE_dom"/>
</dbReference>
<dbReference type="InterPro" id="IPR000768">
    <property type="entry name" value="ART"/>
</dbReference>
<dbReference type="SUPFAM" id="SSF117839">
    <property type="entry name" value="WWE domain"/>
    <property type="match status" value="1"/>
</dbReference>
<dbReference type="EMBL" id="CAJNRE010008526">
    <property type="protein sequence ID" value="CAF2073661.1"/>
    <property type="molecule type" value="Genomic_DNA"/>
</dbReference>
<dbReference type="Pfam" id="PF02825">
    <property type="entry name" value="WWE"/>
    <property type="match status" value="1"/>
</dbReference>
<dbReference type="OrthoDB" id="423533at2759"/>
<evidence type="ECO:0000256" key="5">
    <source>
        <dbReference type="ARBA" id="ARBA00047597"/>
    </source>
</evidence>
<keyword evidence="6" id="KW-0521">NADP</keyword>
<dbReference type="Proteomes" id="UP000663855">
    <property type="component" value="Unassembled WGS sequence"/>
</dbReference>
<reference evidence="8" key="1">
    <citation type="submission" date="2021-02" db="EMBL/GenBank/DDBJ databases">
        <authorList>
            <person name="Nowell W R."/>
        </authorList>
    </citation>
    <scope>NUCLEOTIDE SEQUENCE</scope>
</reference>
<organism evidence="8 14">
    <name type="scientific">Rotaria magnacalcarata</name>
    <dbReference type="NCBI Taxonomy" id="392030"/>
    <lineage>
        <taxon>Eukaryota</taxon>
        <taxon>Metazoa</taxon>
        <taxon>Spiralia</taxon>
        <taxon>Gnathifera</taxon>
        <taxon>Rotifera</taxon>
        <taxon>Eurotatoria</taxon>
        <taxon>Bdelloidea</taxon>
        <taxon>Philodinida</taxon>
        <taxon>Philodinidae</taxon>
        <taxon>Rotaria</taxon>
    </lineage>
</organism>
<evidence type="ECO:0000313" key="13">
    <source>
        <dbReference type="EMBL" id="CAF4444048.1"/>
    </source>
</evidence>
<feature type="domain" description="WWE" evidence="7">
    <location>
        <begin position="4"/>
        <end position="91"/>
    </location>
</feature>
<dbReference type="EC" id="2.4.2.31" evidence="6"/>
<dbReference type="EMBL" id="CAJOBJ010008064">
    <property type="protein sequence ID" value="CAF4102333.1"/>
    <property type="molecule type" value="Genomic_DNA"/>
</dbReference>
<dbReference type="AlphaFoldDB" id="A0A815WE19"/>
<dbReference type="Proteomes" id="UP000681720">
    <property type="component" value="Unassembled WGS sequence"/>
</dbReference>
<gene>
    <name evidence="12" type="ORF">BYL167_LOCUS21130</name>
    <name evidence="9" type="ORF">CJN711_LOCUS31974</name>
    <name evidence="11" type="ORF">GIL414_LOCUS17163</name>
    <name evidence="8" type="ORF">KQP761_LOCUS17032</name>
    <name evidence="10" type="ORF">MBJ925_LOCUS17179</name>
    <name evidence="13" type="ORF">SMN809_LOCUS32407</name>
</gene>
<comment type="caution">
    <text evidence="8">The sequence shown here is derived from an EMBL/GenBank/DDBJ whole genome shotgun (WGS) entry which is preliminary data.</text>
</comment>
<dbReference type="GO" id="GO:0016779">
    <property type="term" value="F:nucleotidyltransferase activity"/>
    <property type="evidence" value="ECO:0007669"/>
    <property type="project" value="UniProtKB-KW"/>
</dbReference>
<comment type="catalytic activity">
    <reaction evidence="5 6">
        <text>L-arginyl-[protein] + NAD(+) = N(omega)-(ADP-D-ribosyl)-L-arginyl-[protein] + nicotinamide + H(+)</text>
        <dbReference type="Rhea" id="RHEA:19149"/>
        <dbReference type="Rhea" id="RHEA-COMP:10532"/>
        <dbReference type="Rhea" id="RHEA-COMP:15087"/>
        <dbReference type="ChEBI" id="CHEBI:15378"/>
        <dbReference type="ChEBI" id="CHEBI:17154"/>
        <dbReference type="ChEBI" id="CHEBI:29965"/>
        <dbReference type="ChEBI" id="CHEBI:57540"/>
        <dbReference type="ChEBI" id="CHEBI:142554"/>
        <dbReference type="EC" id="2.4.2.31"/>
    </reaction>
</comment>
<evidence type="ECO:0000313" key="10">
    <source>
        <dbReference type="EMBL" id="CAF2073661.1"/>
    </source>
</evidence>
<proteinExistence type="inferred from homology"/>
<evidence type="ECO:0000313" key="14">
    <source>
        <dbReference type="Proteomes" id="UP000663834"/>
    </source>
</evidence>
<comment type="similarity">
    <text evidence="1 6">Belongs to the Arg-specific ADP-ribosyltransferase family.</text>
</comment>
<dbReference type="SUPFAM" id="SSF56399">
    <property type="entry name" value="ADP-ribosylation"/>
    <property type="match status" value="1"/>
</dbReference>
<dbReference type="InterPro" id="IPR037197">
    <property type="entry name" value="WWE_dom_sf"/>
</dbReference>
<dbReference type="GO" id="GO:0106274">
    <property type="term" value="F:NAD+-protein-arginine ADP-ribosyltransferase activity"/>
    <property type="evidence" value="ECO:0007669"/>
    <property type="project" value="UniProtKB-EC"/>
</dbReference>
<evidence type="ECO:0000259" key="7">
    <source>
        <dbReference type="PROSITE" id="PS50918"/>
    </source>
</evidence>
<dbReference type="EMBL" id="CAJOBH010009523">
    <property type="protein sequence ID" value="CAF4143134.1"/>
    <property type="molecule type" value="Genomic_DNA"/>
</dbReference>
<evidence type="ECO:0000256" key="4">
    <source>
        <dbReference type="ARBA" id="ARBA00022695"/>
    </source>
</evidence>